<reference evidence="1" key="1">
    <citation type="submission" date="2021-11" db="EMBL/GenBank/DDBJ databases">
        <title>BS-T2-15 a new species belonging to the Comamonadaceae family isolated from the soil of a French oak forest.</title>
        <authorList>
            <person name="Mieszkin S."/>
            <person name="Alain K."/>
        </authorList>
    </citation>
    <scope>NUCLEOTIDE SEQUENCE</scope>
    <source>
        <strain evidence="1">BS-T2-15</strain>
    </source>
</reference>
<evidence type="ECO:0000313" key="2">
    <source>
        <dbReference type="Proteomes" id="UP001139353"/>
    </source>
</evidence>
<evidence type="ECO:0000313" key="1">
    <source>
        <dbReference type="EMBL" id="MCK9688356.1"/>
    </source>
</evidence>
<proteinExistence type="predicted"/>
<dbReference type="AlphaFoldDB" id="A0A9X1YSG2"/>
<dbReference type="InterPro" id="IPR016181">
    <property type="entry name" value="Acyl_CoA_acyltransferase"/>
</dbReference>
<sequence>MTVPLFIDRRKSGLRVRDVFFAEHARQLPPGKVDLLYFLQSPVAAPRSTDFYTSLIDLRQDEEALLEGINKGVRYEIRRARDKDGLQASFCVPDQARLDTFFAFYDAFAASRELTLANRDKLLALRAAGALQLAWIADPGAADAGWLCAHAYIVDGRRTRLYHSASPVGEAATADRQRIGRANKLLHWQALQHFKAAGVACYDMGGISMGEALKAIDDFKRSFGGELVKEFNRIEAASLRGRLALALLAMKDRLRGSGGTAAE</sequence>
<dbReference type="SUPFAM" id="SSF55729">
    <property type="entry name" value="Acyl-CoA N-acyltransferases (Nat)"/>
    <property type="match status" value="1"/>
</dbReference>
<dbReference type="Proteomes" id="UP001139353">
    <property type="component" value="Unassembled WGS sequence"/>
</dbReference>
<evidence type="ECO:0008006" key="3">
    <source>
        <dbReference type="Google" id="ProtNLM"/>
    </source>
</evidence>
<dbReference type="Gene3D" id="3.40.630.30">
    <property type="match status" value="1"/>
</dbReference>
<protein>
    <recommendedName>
        <fullName evidence="3">BioF2-like acetyltransferase domain-containing protein</fullName>
    </recommendedName>
</protein>
<gene>
    <name evidence="1" type="ORF">LPC04_21830</name>
</gene>
<accession>A0A9X1YSG2</accession>
<name>A0A9X1YSG2_9BURK</name>
<organism evidence="1 2">
    <name type="scientific">Scleromatobacter humisilvae</name>
    <dbReference type="NCBI Taxonomy" id="2897159"/>
    <lineage>
        <taxon>Bacteria</taxon>
        <taxon>Pseudomonadati</taxon>
        <taxon>Pseudomonadota</taxon>
        <taxon>Betaproteobacteria</taxon>
        <taxon>Burkholderiales</taxon>
        <taxon>Sphaerotilaceae</taxon>
        <taxon>Scleromatobacter</taxon>
    </lineage>
</organism>
<keyword evidence="2" id="KW-1185">Reference proteome</keyword>
<dbReference type="RefSeq" id="WP_275684398.1">
    <property type="nucleotide sequence ID" value="NZ_JAJLJH010000008.1"/>
</dbReference>
<dbReference type="EMBL" id="JAJLJH010000008">
    <property type="protein sequence ID" value="MCK9688356.1"/>
    <property type="molecule type" value="Genomic_DNA"/>
</dbReference>
<comment type="caution">
    <text evidence="1">The sequence shown here is derived from an EMBL/GenBank/DDBJ whole genome shotgun (WGS) entry which is preliminary data.</text>
</comment>